<gene>
    <name evidence="2" type="ORF">EKN06_01920</name>
</gene>
<evidence type="ECO:0000259" key="1">
    <source>
        <dbReference type="Pfam" id="PF12680"/>
    </source>
</evidence>
<sequence>MQDVNRQENIDLLNRYFTFMQQGEWQAAEDMYHDDIVIHMLGTTPASGKLSGKAAVTDDLIAEQVHAALVPEKIAFARKWKIMCADDDRVVAIMEGGGPTKAGDLYDQTYCEIFRFEDSKIIEMHAFFDTALAERALFENPLSRPREAGSARMEY</sequence>
<dbReference type="CDD" id="cd00531">
    <property type="entry name" value="NTF2_like"/>
    <property type="match status" value="1"/>
</dbReference>
<proteinExistence type="predicted"/>
<keyword evidence="3" id="KW-1185">Reference proteome</keyword>
<dbReference type="InterPro" id="IPR032710">
    <property type="entry name" value="NTF2-like_dom_sf"/>
</dbReference>
<dbReference type="Proteomes" id="UP000283003">
    <property type="component" value="Unassembled WGS sequence"/>
</dbReference>
<comment type="caution">
    <text evidence="2">The sequence shown here is derived from an EMBL/GenBank/DDBJ whole genome shotgun (WGS) entry which is preliminary data.</text>
</comment>
<accession>A0A437H047</accession>
<dbReference type="PANTHER" id="PTHR41252:SF1">
    <property type="entry name" value="BLR2505 PROTEIN"/>
    <property type="match status" value="1"/>
</dbReference>
<evidence type="ECO:0000313" key="3">
    <source>
        <dbReference type="Proteomes" id="UP000283003"/>
    </source>
</evidence>
<dbReference type="SUPFAM" id="SSF54427">
    <property type="entry name" value="NTF2-like"/>
    <property type="match status" value="1"/>
</dbReference>
<evidence type="ECO:0000313" key="2">
    <source>
        <dbReference type="EMBL" id="RVQ68996.1"/>
    </source>
</evidence>
<dbReference type="Gene3D" id="3.10.450.50">
    <property type="match status" value="1"/>
</dbReference>
<dbReference type="AlphaFoldDB" id="A0A437H047"/>
<protein>
    <recommendedName>
        <fullName evidence="1">SnoaL-like domain-containing protein</fullName>
    </recommendedName>
</protein>
<dbReference type="EMBL" id="RXOL01000001">
    <property type="protein sequence ID" value="RVQ68996.1"/>
    <property type="molecule type" value="Genomic_DNA"/>
</dbReference>
<reference evidence="2 3" key="1">
    <citation type="submission" date="2018-12" db="EMBL/GenBank/DDBJ databases">
        <title>Croceicoccus ponticola sp. nov., a lipolytic bacterium isolated from seawater.</title>
        <authorList>
            <person name="Yoon J.-H."/>
        </authorList>
    </citation>
    <scope>NUCLEOTIDE SEQUENCE [LARGE SCALE GENOMIC DNA]</scope>
    <source>
        <strain evidence="2 3">GM-16</strain>
    </source>
</reference>
<dbReference type="OrthoDB" id="7061942at2"/>
<name>A0A437H047_9SPHN</name>
<organism evidence="2 3">
    <name type="scientific">Croceicoccus ponticola</name>
    <dbReference type="NCBI Taxonomy" id="2217664"/>
    <lineage>
        <taxon>Bacteria</taxon>
        <taxon>Pseudomonadati</taxon>
        <taxon>Pseudomonadota</taxon>
        <taxon>Alphaproteobacteria</taxon>
        <taxon>Sphingomonadales</taxon>
        <taxon>Erythrobacteraceae</taxon>
        <taxon>Croceicoccus</taxon>
    </lineage>
</organism>
<dbReference type="InterPro" id="IPR037401">
    <property type="entry name" value="SnoaL-like"/>
</dbReference>
<dbReference type="Pfam" id="PF12680">
    <property type="entry name" value="SnoaL_2"/>
    <property type="match status" value="1"/>
</dbReference>
<feature type="domain" description="SnoaL-like" evidence="1">
    <location>
        <begin position="14"/>
        <end position="124"/>
    </location>
</feature>
<dbReference type="PANTHER" id="PTHR41252">
    <property type="entry name" value="BLR2505 PROTEIN"/>
    <property type="match status" value="1"/>
</dbReference>